<name>A0ABT8L588_9BACT</name>
<accession>A0ABT8L588</accession>
<dbReference type="RefSeq" id="WP_346756941.1">
    <property type="nucleotide sequence ID" value="NZ_JAUJEB010000001.1"/>
</dbReference>
<evidence type="ECO:0000313" key="2">
    <source>
        <dbReference type="Proteomes" id="UP001172083"/>
    </source>
</evidence>
<reference evidence="1" key="1">
    <citation type="submission" date="2023-06" db="EMBL/GenBank/DDBJ databases">
        <title>Genomic of Agaribacillus aureum.</title>
        <authorList>
            <person name="Wang G."/>
        </authorList>
    </citation>
    <scope>NUCLEOTIDE SEQUENCE</scope>
    <source>
        <strain evidence="1">BMA12</strain>
    </source>
</reference>
<protein>
    <recommendedName>
        <fullName evidence="3">TIR domain-containing protein</fullName>
    </recommendedName>
</protein>
<comment type="caution">
    <text evidence="1">The sequence shown here is derived from an EMBL/GenBank/DDBJ whole genome shotgun (WGS) entry which is preliminary data.</text>
</comment>
<dbReference type="Proteomes" id="UP001172083">
    <property type="component" value="Unassembled WGS sequence"/>
</dbReference>
<gene>
    <name evidence="1" type="ORF">QQ020_06100</name>
</gene>
<evidence type="ECO:0000313" key="1">
    <source>
        <dbReference type="EMBL" id="MDN5211611.1"/>
    </source>
</evidence>
<sequence length="94" mass="10539">MLAIISPNTLYSKWVPWEIGYDHTTVNALTLKGIKDPDLSEYLKTVKIFRGTKSLNGYLSSITGKLPPLMESLDLIKSHAVGKHPLDHYLNCNL</sequence>
<dbReference type="EMBL" id="JAUJEB010000001">
    <property type="protein sequence ID" value="MDN5211611.1"/>
    <property type="molecule type" value="Genomic_DNA"/>
</dbReference>
<keyword evidence="2" id="KW-1185">Reference proteome</keyword>
<organism evidence="1 2">
    <name type="scientific">Agaribacillus aureus</name>
    <dbReference type="NCBI Taxonomy" id="3051825"/>
    <lineage>
        <taxon>Bacteria</taxon>
        <taxon>Pseudomonadati</taxon>
        <taxon>Bacteroidota</taxon>
        <taxon>Cytophagia</taxon>
        <taxon>Cytophagales</taxon>
        <taxon>Splendidivirgaceae</taxon>
        <taxon>Agaribacillus</taxon>
    </lineage>
</organism>
<proteinExistence type="predicted"/>
<evidence type="ECO:0008006" key="3">
    <source>
        <dbReference type="Google" id="ProtNLM"/>
    </source>
</evidence>